<comment type="caution">
    <text evidence="2">The sequence shown here is derived from an EMBL/GenBank/DDBJ whole genome shotgun (WGS) entry which is preliminary data.</text>
</comment>
<proteinExistence type="predicted"/>
<dbReference type="RefSeq" id="XP_011134515.1">
    <property type="nucleotide sequence ID" value="XM_011136213.1"/>
</dbReference>
<evidence type="ECO:0000313" key="2">
    <source>
        <dbReference type="EMBL" id="EZG68924.1"/>
    </source>
</evidence>
<dbReference type="Proteomes" id="UP000019763">
    <property type="component" value="Unassembled WGS sequence"/>
</dbReference>
<evidence type="ECO:0000256" key="1">
    <source>
        <dbReference type="SAM" id="MobiDB-lite"/>
    </source>
</evidence>
<organism evidence="2 3">
    <name type="scientific">Gregarina niphandrodes</name>
    <name type="common">Septate eugregarine</name>
    <dbReference type="NCBI Taxonomy" id="110365"/>
    <lineage>
        <taxon>Eukaryota</taxon>
        <taxon>Sar</taxon>
        <taxon>Alveolata</taxon>
        <taxon>Apicomplexa</taxon>
        <taxon>Conoidasida</taxon>
        <taxon>Gregarinasina</taxon>
        <taxon>Eugregarinorida</taxon>
        <taxon>Gregarinidae</taxon>
        <taxon>Gregarina</taxon>
    </lineage>
</organism>
<evidence type="ECO:0000313" key="3">
    <source>
        <dbReference type="Proteomes" id="UP000019763"/>
    </source>
</evidence>
<dbReference type="EMBL" id="AFNH02000460">
    <property type="protein sequence ID" value="EZG68924.1"/>
    <property type="molecule type" value="Genomic_DNA"/>
</dbReference>
<gene>
    <name evidence="2" type="ORF">GNI_060620</name>
</gene>
<sequence>MTLSQYNIPQYNQGPQYGQGLQYNQGPQYSQGVMASIMQSTPAPESVLMATAGSHIEGVLVNEAQLAQVAHTLPHYVHVPVFRHQKKVYVKKQAEGCCGTFNTTGYFDKPGGFACFPLCNVDGCCDREMVLRVDASGDPFKPKSRKPQYRHPWQEEEEDQ</sequence>
<reference evidence="2" key="1">
    <citation type="submission" date="2013-12" db="EMBL/GenBank/DDBJ databases">
        <authorList>
            <person name="Omoto C.K."/>
            <person name="Sibley D."/>
            <person name="Venepally P."/>
            <person name="Hadjithomas M."/>
            <person name="Karamycheva S."/>
            <person name="Brunk B."/>
            <person name="Roos D."/>
            <person name="Caler E."/>
            <person name="Lorenzi H."/>
        </authorList>
    </citation>
    <scope>NUCLEOTIDE SEQUENCE</scope>
</reference>
<protein>
    <submittedName>
        <fullName evidence="2">Uncharacterized protein</fullName>
    </submittedName>
</protein>
<dbReference type="GeneID" id="22912218"/>
<dbReference type="AlphaFoldDB" id="A0A023B8F3"/>
<keyword evidence="3" id="KW-1185">Reference proteome</keyword>
<name>A0A023B8F3_GRENI</name>
<feature type="region of interest" description="Disordered" evidence="1">
    <location>
        <begin position="136"/>
        <end position="160"/>
    </location>
</feature>
<dbReference type="VEuPathDB" id="CryptoDB:GNI_060620"/>
<accession>A0A023B8F3</accession>